<gene>
    <name evidence="4" type="primary">SMG9</name>
    <name evidence="4" type="ORF">HK103_007511</name>
</gene>
<accession>A0AAD5UCI2</accession>
<dbReference type="SUPFAM" id="SSF52540">
    <property type="entry name" value="P-loop containing nucleoside triphosphate hydrolases"/>
    <property type="match status" value="1"/>
</dbReference>
<dbReference type="EMBL" id="JADGKB010000092">
    <property type="protein sequence ID" value="KAJ3254123.1"/>
    <property type="molecule type" value="Genomic_DNA"/>
</dbReference>
<feature type="compositionally biased region" description="Basic and acidic residues" evidence="3">
    <location>
        <begin position="1"/>
        <end position="10"/>
    </location>
</feature>
<dbReference type="InterPro" id="IPR027417">
    <property type="entry name" value="P-loop_NTPase"/>
</dbReference>
<evidence type="ECO:0000256" key="3">
    <source>
        <dbReference type="SAM" id="MobiDB-lite"/>
    </source>
</evidence>
<evidence type="ECO:0000256" key="2">
    <source>
        <dbReference type="ARBA" id="ARBA00023161"/>
    </source>
</evidence>
<protein>
    <submittedName>
        <fullName evidence="4">Smg-9, nonsense mediated mRNA decay factor</fullName>
    </submittedName>
</protein>
<feature type="region of interest" description="Disordered" evidence="3">
    <location>
        <begin position="1"/>
        <end position="57"/>
    </location>
</feature>
<evidence type="ECO:0000313" key="5">
    <source>
        <dbReference type="Proteomes" id="UP001210925"/>
    </source>
</evidence>
<feature type="compositionally biased region" description="Basic and acidic residues" evidence="3">
    <location>
        <begin position="17"/>
        <end position="57"/>
    </location>
</feature>
<keyword evidence="5" id="KW-1185">Reference proteome</keyword>
<reference evidence="4" key="1">
    <citation type="submission" date="2020-05" db="EMBL/GenBank/DDBJ databases">
        <title>Phylogenomic resolution of chytrid fungi.</title>
        <authorList>
            <person name="Stajich J.E."/>
            <person name="Amses K."/>
            <person name="Simmons R."/>
            <person name="Seto K."/>
            <person name="Myers J."/>
            <person name="Bonds A."/>
            <person name="Quandt C.A."/>
            <person name="Barry K."/>
            <person name="Liu P."/>
            <person name="Grigoriev I."/>
            <person name="Longcore J.E."/>
            <person name="James T.Y."/>
        </authorList>
    </citation>
    <scope>NUCLEOTIDE SEQUENCE</scope>
    <source>
        <strain evidence="4">PLAUS21</strain>
    </source>
</reference>
<keyword evidence="2" id="KW-0866">Nonsense-mediated mRNA decay</keyword>
<dbReference type="InterPro" id="IPR039177">
    <property type="entry name" value="SMG9"/>
</dbReference>
<evidence type="ECO:0000313" key="4">
    <source>
        <dbReference type="EMBL" id="KAJ3254123.1"/>
    </source>
</evidence>
<sequence>MSRDGDRRTDSGTPRKLWVDESRESERRPREIKRREDGERKRDELRFQETETREQAERKLWVDDKKDSLKKDRTKTLWNGDMEGRKRERTNTKEEKDWDILLFNMFPTNAHKRPPPIKLFDSKLKIIDVNPKNLSENTGSFVIGVLGRKGVGKSGITSSLLSMKKPKGTGIGVDLHVLPEGLMVIEAPPILNEQDNIQHTKMALFLLSVCHIIVLVADKHDLELLNYIKRVDELKSAIDQRDSKKDNLFSNTQYRPHLVYVLNKQEASLNLYNSVKTDFHQILDHSNMVIKNSLPKQSLIITLEQDETYDFNQEQILFHNVESSSNISDIPLEETKEEEINDLPNIILLPDKNDEGWVCERFETALQNFTNQLKGFPRMTTFGGKTSFSTSEKEWFAIAKAANEKINLFEMTWPKAFEFDYQI</sequence>
<dbReference type="PANTHER" id="PTHR14270">
    <property type="entry name" value="NONSENSE-MEDIATED MRNA DECAY FACTOR SMG9"/>
    <property type="match status" value="1"/>
</dbReference>
<dbReference type="Proteomes" id="UP001210925">
    <property type="component" value="Unassembled WGS sequence"/>
</dbReference>
<dbReference type="GO" id="GO:0000184">
    <property type="term" value="P:nuclear-transcribed mRNA catabolic process, nonsense-mediated decay"/>
    <property type="evidence" value="ECO:0007669"/>
    <property type="project" value="UniProtKB-KW"/>
</dbReference>
<comment type="similarity">
    <text evidence="1">Belongs to the SMG9 family.</text>
</comment>
<proteinExistence type="inferred from homology"/>
<dbReference type="AlphaFoldDB" id="A0AAD5UCI2"/>
<evidence type="ECO:0000256" key="1">
    <source>
        <dbReference type="ARBA" id="ARBA00007712"/>
    </source>
</evidence>
<dbReference type="PANTHER" id="PTHR14270:SF0">
    <property type="entry name" value="NONSENSE-MEDIATED MRNA DECAY FACTOR SMG9"/>
    <property type="match status" value="1"/>
</dbReference>
<organism evidence="4 5">
    <name type="scientific">Boothiomyces macroporosus</name>
    <dbReference type="NCBI Taxonomy" id="261099"/>
    <lineage>
        <taxon>Eukaryota</taxon>
        <taxon>Fungi</taxon>
        <taxon>Fungi incertae sedis</taxon>
        <taxon>Chytridiomycota</taxon>
        <taxon>Chytridiomycota incertae sedis</taxon>
        <taxon>Chytridiomycetes</taxon>
        <taxon>Rhizophydiales</taxon>
        <taxon>Terramycetaceae</taxon>
        <taxon>Boothiomyces</taxon>
    </lineage>
</organism>
<name>A0AAD5UCI2_9FUNG</name>
<comment type="caution">
    <text evidence="4">The sequence shown here is derived from an EMBL/GenBank/DDBJ whole genome shotgun (WGS) entry which is preliminary data.</text>
</comment>